<evidence type="ECO:0000259" key="1">
    <source>
        <dbReference type="SMART" id="SM00966"/>
    </source>
</evidence>
<dbReference type="InterPro" id="IPR007159">
    <property type="entry name" value="SpoVT-AbrB_dom"/>
</dbReference>
<dbReference type="GO" id="GO:0003677">
    <property type="term" value="F:DNA binding"/>
    <property type="evidence" value="ECO:0007669"/>
    <property type="project" value="InterPro"/>
</dbReference>
<gene>
    <name evidence="2" type="ORF">SAMN05216452_3626</name>
</gene>
<dbReference type="Gene3D" id="2.10.260.10">
    <property type="match status" value="1"/>
</dbReference>
<evidence type="ECO:0000313" key="2">
    <source>
        <dbReference type="EMBL" id="SEB90552.1"/>
    </source>
</evidence>
<dbReference type="RefSeq" id="WP_025030611.1">
    <property type="nucleotide sequence ID" value="NZ_FNSL01000001.1"/>
</dbReference>
<dbReference type="InterPro" id="IPR037914">
    <property type="entry name" value="SpoVT-AbrB_sf"/>
</dbReference>
<protein>
    <submittedName>
        <fullName evidence="2">Transcriptional regulator, AbrB family</fullName>
    </submittedName>
</protein>
<evidence type="ECO:0000313" key="3">
    <source>
        <dbReference type="Proteomes" id="UP000199064"/>
    </source>
</evidence>
<dbReference type="AlphaFoldDB" id="A0A1H4N7H8"/>
<accession>A0A1H4N7H8</accession>
<dbReference type="SMART" id="SM00966">
    <property type="entry name" value="SpoVT_AbrB"/>
    <property type="match status" value="1"/>
</dbReference>
<feature type="domain" description="SpoVT-AbrB" evidence="1">
    <location>
        <begin position="6"/>
        <end position="51"/>
    </location>
</feature>
<dbReference type="InterPro" id="IPR013432">
    <property type="entry name" value="Doc_partner"/>
</dbReference>
<organism evidence="2 3">
    <name type="scientific">Nitratireductor aquibiodomus</name>
    <dbReference type="NCBI Taxonomy" id="204799"/>
    <lineage>
        <taxon>Bacteria</taxon>
        <taxon>Pseudomonadati</taxon>
        <taxon>Pseudomonadota</taxon>
        <taxon>Alphaproteobacteria</taxon>
        <taxon>Hyphomicrobiales</taxon>
        <taxon>Phyllobacteriaceae</taxon>
        <taxon>Nitratireductor</taxon>
    </lineage>
</organism>
<dbReference type="NCBIfam" id="TIGR02609">
    <property type="entry name" value="doc_partner"/>
    <property type="match status" value="1"/>
</dbReference>
<keyword evidence="3" id="KW-1185">Reference proteome</keyword>
<proteinExistence type="predicted"/>
<sequence>MNVTIRKIGNSEGVILPKEVLERYNLRAGDTLNLLEDGTELRLRPPADDPEEFERKMKIARERMKKYETAYRVLAK</sequence>
<name>A0A1H4N7H8_9HYPH</name>
<dbReference type="Proteomes" id="UP000199064">
    <property type="component" value="Unassembled WGS sequence"/>
</dbReference>
<dbReference type="SUPFAM" id="SSF89447">
    <property type="entry name" value="AbrB/MazE/MraZ-like"/>
    <property type="match status" value="1"/>
</dbReference>
<dbReference type="EMBL" id="FNSL01000001">
    <property type="protein sequence ID" value="SEB90552.1"/>
    <property type="molecule type" value="Genomic_DNA"/>
</dbReference>
<dbReference type="Pfam" id="PF04014">
    <property type="entry name" value="MazE_antitoxin"/>
    <property type="match status" value="1"/>
</dbReference>
<reference evidence="3" key="1">
    <citation type="submission" date="2016-10" db="EMBL/GenBank/DDBJ databases">
        <authorList>
            <person name="Varghese N."/>
            <person name="Submissions S."/>
        </authorList>
    </citation>
    <scope>NUCLEOTIDE SEQUENCE [LARGE SCALE GENOMIC DNA]</scope>
    <source>
        <strain evidence="3">ES.061</strain>
    </source>
</reference>